<dbReference type="NCBIfam" id="TIGR02857">
    <property type="entry name" value="CydD"/>
    <property type="match status" value="1"/>
</dbReference>
<dbReference type="PANTHER" id="PTHR24221">
    <property type="entry name" value="ATP-BINDING CASSETTE SUB-FAMILY B"/>
    <property type="match status" value="1"/>
</dbReference>
<feature type="transmembrane region" description="Helical" evidence="7">
    <location>
        <begin position="157"/>
        <end position="178"/>
    </location>
</feature>
<feature type="domain" description="ABC transmembrane type-1" evidence="9">
    <location>
        <begin position="19"/>
        <end position="296"/>
    </location>
</feature>
<dbReference type="InterPro" id="IPR039421">
    <property type="entry name" value="Type_1_exporter"/>
</dbReference>
<comment type="subcellular location">
    <subcellularLocation>
        <location evidence="1">Cell membrane</location>
        <topology evidence="1">Multi-pass membrane protein</topology>
    </subcellularLocation>
</comment>
<feature type="transmembrane region" description="Helical" evidence="7">
    <location>
        <begin position="131"/>
        <end position="151"/>
    </location>
</feature>
<dbReference type="SMART" id="SM00382">
    <property type="entry name" value="AAA"/>
    <property type="match status" value="1"/>
</dbReference>
<protein>
    <submittedName>
        <fullName evidence="10">Thiol reductant ABC exporter subunit CydD</fullName>
    </submittedName>
</protein>
<organism evidence="10 11">
    <name type="scientific">Oenococcus sicerae</name>
    <dbReference type="NCBI Taxonomy" id="2203724"/>
    <lineage>
        <taxon>Bacteria</taxon>
        <taxon>Bacillati</taxon>
        <taxon>Bacillota</taxon>
        <taxon>Bacilli</taxon>
        <taxon>Lactobacillales</taxon>
        <taxon>Lactobacillaceae</taxon>
        <taxon>Oenococcus</taxon>
    </lineage>
</organism>
<dbReference type="AlphaFoldDB" id="A0AAJ1RD62"/>
<evidence type="ECO:0000256" key="5">
    <source>
        <dbReference type="ARBA" id="ARBA00022989"/>
    </source>
</evidence>
<dbReference type="GO" id="GO:0005524">
    <property type="term" value="F:ATP binding"/>
    <property type="evidence" value="ECO:0007669"/>
    <property type="project" value="UniProtKB-KW"/>
</dbReference>
<feature type="transmembrane region" description="Helical" evidence="7">
    <location>
        <begin position="233"/>
        <end position="254"/>
    </location>
</feature>
<dbReference type="InterPro" id="IPR036640">
    <property type="entry name" value="ABC1_TM_sf"/>
</dbReference>
<sequence>MIDKQIFKLQGVRQVFLQLIFVSLISGILSIIQTVFLTDALVKIWLQRNSSAWFLSVLFFLFAFTSRQLINYFRDQVTNRFSSTQTSTLKKMIDQKLYEQGPDLLNEKGSGSLLTLDYEGIDQVKTYLQNILSRSSDMFVIPWIILIYVIYENWLSGLILFLVFPLIIFFMAILGIAAQKKSDQQYTGFELLNNHFVDSIRGLETLKMLGVSQRYGRSVVSVSENYRRKTMRVLRVAFTSSFALDFFTTLSIAIEAVMLGIALINGKVALTAALSVLIISPDYFLPLRQFGEDYHANLNGKNALHRIFALLAKPAPVVAEMNDFIWSDHTSLTIKNLNFTYENAANKALTNVNFKLTAFSKIGIIGSSGSGKTTLLNLLAGFLQADSSENPSFILNGQRINGLNAHAWQRQIGYIPQDPYIFSASIAENIAFYRPESSLAEIKKISERVGLTNFLDQLPDGLNTRIGEAQRGISGGQMQRIALARTLLDQKRKILLFDEPTAHLDIESEYALKQTIQPLMKDHLVIFATHRLHWLEQMDWILVLKDGRLVEQGSLTDLKNADGEFSKLLTKMASERQLHESKND</sequence>
<name>A0AAJ1RD62_9LACO</name>
<evidence type="ECO:0000256" key="1">
    <source>
        <dbReference type="ARBA" id="ARBA00004651"/>
    </source>
</evidence>
<comment type="caution">
    <text evidence="10">The sequence shown here is derived from an EMBL/GenBank/DDBJ whole genome shotgun (WGS) entry which is preliminary data.</text>
</comment>
<accession>A0AAJ1RD62</accession>
<dbReference type="GO" id="GO:0034040">
    <property type="term" value="F:ATPase-coupled lipid transmembrane transporter activity"/>
    <property type="evidence" value="ECO:0007669"/>
    <property type="project" value="TreeGrafter"/>
</dbReference>
<keyword evidence="4" id="KW-0067">ATP-binding</keyword>
<reference evidence="10" key="1">
    <citation type="submission" date="2019-01" db="EMBL/GenBank/DDBJ databases">
        <title>Oenococcus sicerae UCMA17102.</title>
        <authorList>
            <person name="Cousin F.J."/>
            <person name="Le Guellec R."/>
            <person name="Cretenet M."/>
        </authorList>
    </citation>
    <scope>NUCLEOTIDE SEQUENCE</scope>
    <source>
        <strain evidence="10">UCMA17102</strain>
    </source>
</reference>
<evidence type="ECO:0000256" key="6">
    <source>
        <dbReference type="ARBA" id="ARBA00023136"/>
    </source>
</evidence>
<dbReference type="SUPFAM" id="SSF90123">
    <property type="entry name" value="ABC transporter transmembrane region"/>
    <property type="match status" value="1"/>
</dbReference>
<dbReference type="GO" id="GO:0005886">
    <property type="term" value="C:plasma membrane"/>
    <property type="evidence" value="ECO:0007669"/>
    <property type="project" value="UniProtKB-SubCell"/>
</dbReference>
<dbReference type="InterPro" id="IPR017871">
    <property type="entry name" value="ABC_transporter-like_CS"/>
</dbReference>
<dbReference type="Pfam" id="PF00664">
    <property type="entry name" value="ABC_membrane"/>
    <property type="match status" value="1"/>
</dbReference>
<dbReference type="InterPro" id="IPR003439">
    <property type="entry name" value="ABC_transporter-like_ATP-bd"/>
</dbReference>
<dbReference type="SUPFAM" id="SSF52540">
    <property type="entry name" value="P-loop containing nucleoside triphosphate hydrolases"/>
    <property type="match status" value="1"/>
</dbReference>
<dbReference type="InterPro" id="IPR014216">
    <property type="entry name" value="ABC_transptr_CydD"/>
</dbReference>
<evidence type="ECO:0000256" key="7">
    <source>
        <dbReference type="SAM" id="Phobius"/>
    </source>
</evidence>
<evidence type="ECO:0000256" key="3">
    <source>
        <dbReference type="ARBA" id="ARBA00022741"/>
    </source>
</evidence>
<dbReference type="GO" id="GO:0042883">
    <property type="term" value="P:cysteine transport"/>
    <property type="evidence" value="ECO:0007669"/>
    <property type="project" value="InterPro"/>
</dbReference>
<dbReference type="PROSITE" id="PS00211">
    <property type="entry name" value="ABC_TRANSPORTER_1"/>
    <property type="match status" value="1"/>
</dbReference>
<keyword evidence="2 7" id="KW-0812">Transmembrane</keyword>
<keyword evidence="5 7" id="KW-1133">Transmembrane helix</keyword>
<dbReference type="Gene3D" id="3.40.50.300">
    <property type="entry name" value="P-loop containing nucleotide triphosphate hydrolases"/>
    <property type="match status" value="1"/>
</dbReference>
<dbReference type="GO" id="GO:0016887">
    <property type="term" value="F:ATP hydrolysis activity"/>
    <property type="evidence" value="ECO:0007669"/>
    <property type="project" value="InterPro"/>
</dbReference>
<evidence type="ECO:0000313" key="11">
    <source>
        <dbReference type="Proteomes" id="UP001167919"/>
    </source>
</evidence>
<gene>
    <name evidence="10" type="primary">cydD</name>
    <name evidence="10" type="ORF">EVC35_02045</name>
</gene>
<dbReference type="InterPro" id="IPR027417">
    <property type="entry name" value="P-loop_NTPase"/>
</dbReference>
<evidence type="ECO:0000259" key="8">
    <source>
        <dbReference type="PROSITE" id="PS50893"/>
    </source>
</evidence>
<dbReference type="RefSeq" id="WP_301710971.1">
    <property type="nucleotide sequence ID" value="NZ_SDWY01000001.1"/>
</dbReference>
<dbReference type="Proteomes" id="UP001167919">
    <property type="component" value="Unassembled WGS sequence"/>
</dbReference>
<evidence type="ECO:0000256" key="4">
    <source>
        <dbReference type="ARBA" id="ARBA00022840"/>
    </source>
</evidence>
<evidence type="ECO:0000259" key="9">
    <source>
        <dbReference type="PROSITE" id="PS50929"/>
    </source>
</evidence>
<dbReference type="Gene3D" id="1.20.1560.10">
    <property type="entry name" value="ABC transporter type 1, transmembrane domain"/>
    <property type="match status" value="1"/>
</dbReference>
<proteinExistence type="predicted"/>
<evidence type="ECO:0000313" key="10">
    <source>
        <dbReference type="EMBL" id="MDN6899786.1"/>
    </source>
</evidence>
<feature type="transmembrane region" description="Helical" evidence="7">
    <location>
        <begin position="12"/>
        <end position="32"/>
    </location>
</feature>
<dbReference type="PROSITE" id="PS50929">
    <property type="entry name" value="ABC_TM1F"/>
    <property type="match status" value="1"/>
</dbReference>
<dbReference type="Pfam" id="PF00005">
    <property type="entry name" value="ABC_tran"/>
    <property type="match status" value="1"/>
</dbReference>
<feature type="domain" description="ABC transporter" evidence="8">
    <location>
        <begin position="332"/>
        <end position="571"/>
    </location>
</feature>
<dbReference type="InterPro" id="IPR003593">
    <property type="entry name" value="AAA+_ATPase"/>
</dbReference>
<dbReference type="GO" id="GO:0140359">
    <property type="term" value="F:ABC-type transporter activity"/>
    <property type="evidence" value="ECO:0007669"/>
    <property type="project" value="InterPro"/>
</dbReference>
<keyword evidence="6 7" id="KW-0472">Membrane</keyword>
<evidence type="ECO:0000256" key="2">
    <source>
        <dbReference type="ARBA" id="ARBA00022692"/>
    </source>
</evidence>
<dbReference type="EMBL" id="SDWY01000001">
    <property type="protein sequence ID" value="MDN6899786.1"/>
    <property type="molecule type" value="Genomic_DNA"/>
</dbReference>
<dbReference type="InterPro" id="IPR011527">
    <property type="entry name" value="ABC1_TM_dom"/>
</dbReference>
<dbReference type="PROSITE" id="PS50893">
    <property type="entry name" value="ABC_TRANSPORTER_2"/>
    <property type="match status" value="1"/>
</dbReference>
<dbReference type="PANTHER" id="PTHR24221:SF614">
    <property type="entry name" value="GLUTATHIONE_L-CYSTEINE TRANSPORT SYSTEM ATP-BINDING_PERMEASE PROTEIN CYDC"/>
    <property type="match status" value="1"/>
</dbReference>
<dbReference type="CDD" id="cd18584">
    <property type="entry name" value="ABC_6TM_AarD_CydD"/>
    <property type="match status" value="1"/>
</dbReference>
<feature type="transmembrane region" description="Helical" evidence="7">
    <location>
        <begin position="52"/>
        <end position="70"/>
    </location>
</feature>
<keyword evidence="3" id="KW-0547">Nucleotide-binding</keyword>